<dbReference type="CDD" id="cd03789">
    <property type="entry name" value="GT9_LPS_heptosyltransferase"/>
    <property type="match status" value="1"/>
</dbReference>
<dbReference type="KEGG" id="nva:G3M78_11720"/>
<keyword evidence="1" id="KW-0328">Glycosyltransferase</keyword>
<dbReference type="GO" id="GO:0008713">
    <property type="term" value="F:ADP-heptose-lipopolysaccharide heptosyltransferase activity"/>
    <property type="evidence" value="ECO:0007669"/>
    <property type="project" value="TreeGrafter"/>
</dbReference>
<dbReference type="EMBL" id="CP048620">
    <property type="protein sequence ID" value="QPJ66025.1"/>
    <property type="molecule type" value="Genomic_DNA"/>
</dbReference>
<dbReference type="Pfam" id="PF01075">
    <property type="entry name" value="Glyco_transf_9"/>
    <property type="match status" value="1"/>
</dbReference>
<keyword evidence="3" id="KW-0175">Coiled coil</keyword>
<reference evidence="5" key="1">
    <citation type="submission" date="2020-02" db="EMBL/GenBank/DDBJ databases">
        <title>Genomic and physiological characterization of two novel Nitrospinaceae genera.</title>
        <authorList>
            <person name="Mueller A.J."/>
            <person name="Jung M.-Y."/>
            <person name="Strachan C.R."/>
            <person name="Herbold C.W."/>
            <person name="Kirkegaard R.H."/>
            <person name="Daims H."/>
        </authorList>
    </citation>
    <scope>NUCLEOTIDE SEQUENCE [LARGE SCALE GENOMIC DNA]</scope>
</reference>
<dbReference type="GO" id="GO:0009244">
    <property type="term" value="P:lipopolysaccharide core region biosynthetic process"/>
    <property type="evidence" value="ECO:0007669"/>
    <property type="project" value="TreeGrafter"/>
</dbReference>
<dbReference type="PANTHER" id="PTHR30160:SF7">
    <property type="entry name" value="ADP-HEPTOSE--LPS HEPTOSYLTRANSFERASE 2"/>
    <property type="match status" value="1"/>
</dbReference>
<evidence type="ECO:0000256" key="3">
    <source>
        <dbReference type="SAM" id="Coils"/>
    </source>
</evidence>
<organism evidence="4 5">
    <name type="scientific">Candidatus Nitrohelix vancouverensis</name>
    <dbReference type="NCBI Taxonomy" id="2705534"/>
    <lineage>
        <taxon>Bacteria</taxon>
        <taxon>Pseudomonadati</taxon>
        <taxon>Nitrospinota/Tectimicrobiota group</taxon>
        <taxon>Nitrospinota</taxon>
        <taxon>Nitrospinia</taxon>
        <taxon>Nitrospinales</taxon>
        <taxon>Nitrospinaceae</taxon>
        <taxon>Candidatus Nitrohelix</taxon>
    </lineage>
</organism>
<dbReference type="SUPFAM" id="SSF53756">
    <property type="entry name" value="UDP-Glycosyltransferase/glycogen phosphorylase"/>
    <property type="match status" value="1"/>
</dbReference>
<proteinExistence type="predicted"/>
<dbReference type="InterPro" id="IPR051199">
    <property type="entry name" value="LPS_LOS_Heptosyltrfase"/>
</dbReference>
<dbReference type="Proteomes" id="UP000594464">
    <property type="component" value="Chromosome"/>
</dbReference>
<gene>
    <name evidence="4" type="ORF">G3M78_11720</name>
</gene>
<protein>
    <submittedName>
        <fullName evidence="4">Glycosyltransferase family 9 protein</fullName>
    </submittedName>
</protein>
<evidence type="ECO:0000313" key="5">
    <source>
        <dbReference type="Proteomes" id="UP000594464"/>
    </source>
</evidence>
<name>A0A7T0C3Y5_9BACT</name>
<sequence>MPESILVLTLTRIGDLVQATPLIAGLRKKYPEAKITQVVSSDFAEFAERIPHVDETIVFDLRQFKEKQEGTLWVNVYRYLENFMDSLKGRGFDLMVNLSHSKLSAFMNLYLDMKEFIGFACNETGDRMSRHPWMQYFGIEPFNRAYNPFNLVEIFTRSGDVDPGSEAIQILPQADDEASIQNLLEEHSIQEGELLIGVQAGSSIEGRRWPTRYFAELIDRLSSEMNARVLLFGVASESSLAKDIIDTVANKEKVVDLTGRTKINQLVAMLGKCRYLVTNDTGTMHIAAALGVRIVGLFFAHAHPWETGPFAPGNIIFQSRISCAPCSYGVECNNIICIHTVKPHHVFDAMQYHHVSGNWNVDRNNSEMNVYTTDFASDNRFRLRSLMRHALTMEDVFRELYFRLWPAVLSGQEVALQWEPGESPQEIFASEYQCDEADGLIHKLEEKKTALEQLMQLARNGSKSATRLLKKVSNRQLTNTGLMQFKDDFEALDKSIAGLGWSHPELKPVADMFSKRKENFQGDDIVQLARATQACYQQLEIESLELKRLVETVDLRSRNYFKEHSSMSVDVPGK</sequence>
<accession>A0A7T0C3Y5</accession>
<keyword evidence="2 4" id="KW-0808">Transferase</keyword>
<dbReference type="InterPro" id="IPR002201">
    <property type="entry name" value="Glyco_trans_9"/>
</dbReference>
<dbReference type="GO" id="GO:0005829">
    <property type="term" value="C:cytosol"/>
    <property type="evidence" value="ECO:0007669"/>
    <property type="project" value="TreeGrafter"/>
</dbReference>
<evidence type="ECO:0000256" key="1">
    <source>
        <dbReference type="ARBA" id="ARBA00022676"/>
    </source>
</evidence>
<dbReference type="AlphaFoldDB" id="A0A7T0C3Y5"/>
<dbReference type="PANTHER" id="PTHR30160">
    <property type="entry name" value="TETRAACYLDISACCHARIDE 4'-KINASE-RELATED"/>
    <property type="match status" value="1"/>
</dbReference>
<evidence type="ECO:0000256" key="2">
    <source>
        <dbReference type="ARBA" id="ARBA00022679"/>
    </source>
</evidence>
<dbReference type="Gene3D" id="3.40.50.2000">
    <property type="entry name" value="Glycogen Phosphorylase B"/>
    <property type="match status" value="2"/>
</dbReference>
<evidence type="ECO:0000313" key="4">
    <source>
        <dbReference type="EMBL" id="QPJ66025.1"/>
    </source>
</evidence>
<feature type="coiled-coil region" evidence="3">
    <location>
        <begin position="434"/>
        <end position="461"/>
    </location>
</feature>